<sequence length="177" mass="19936">MVALNVQQTQQRFGVSIAIKKLSDNLTPEEERNVATVLQYMHVAYSYELNKGGESVLQFCAPDNTFEAPSTFPKAHTVDGYSESHAQVLSSLTDLHIIHFDVVTAKDDTVALRYSAEGTHKGLPHNGIQATGKHATWTAQGHFVLENGKIKHWWKDWDKMQMWKKLGWVQPNDADFA</sequence>
<evidence type="ECO:0000313" key="2">
    <source>
        <dbReference type="Proteomes" id="UP000077266"/>
    </source>
</evidence>
<dbReference type="PANTHER" id="PTHR38436:SF1">
    <property type="entry name" value="ESTER CYCLASE"/>
    <property type="match status" value="1"/>
</dbReference>
<name>A0A166AZL2_EXIGL</name>
<proteinExistence type="predicted"/>
<keyword evidence="2" id="KW-1185">Reference proteome</keyword>
<dbReference type="Pfam" id="PF07366">
    <property type="entry name" value="SnoaL"/>
    <property type="match status" value="1"/>
</dbReference>
<dbReference type="OrthoDB" id="21471at2759"/>
<organism evidence="1 2">
    <name type="scientific">Exidia glandulosa HHB12029</name>
    <dbReference type="NCBI Taxonomy" id="1314781"/>
    <lineage>
        <taxon>Eukaryota</taxon>
        <taxon>Fungi</taxon>
        <taxon>Dikarya</taxon>
        <taxon>Basidiomycota</taxon>
        <taxon>Agaricomycotina</taxon>
        <taxon>Agaricomycetes</taxon>
        <taxon>Auriculariales</taxon>
        <taxon>Exidiaceae</taxon>
        <taxon>Exidia</taxon>
    </lineage>
</organism>
<dbReference type="InterPro" id="IPR032710">
    <property type="entry name" value="NTF2-like_dom_sf"/>
</dbReference>
<dbReference type="SUPFAM" id="SSF54427">
    <property type="entry name" value="NTF2-like"/>
    <property type="match status" value="1"/>
</dbReference>
<accession>A0A166AZL2</accession>
<reference evidence="1 2" key="1">
    <citation type="journal article" date="2016" name="Mol. Biol. Evol.">
        <title>Comparative Genomics of Early-Diverging Mushroom-Forming Fungi Provides Insights into the Origins of Lignocellulose Decay Capabilities.</title>
        <authorList>
            <person name="Nagy L.G."/>
            <person name="Riley R."/>
            <person name="Tritt A."/>
            <person name="Adam C."/>
            <person name="Daum C."/>
            <person name="Floudas D."/>
            <person name="Sun H."/>
            <person name="Yadav J.S."/>
            <person name="Pangilinan J."/>
            <person name="Larsson K.H."/>
            <person name="Matsuura K."/>
            <person name="Barry K."/>
            <person name="Labutti K."/>
            <person name="Kuo R."/>
            <person name="Ohm R.A."/>
            <person name="Bhattacharya S.S."/>
            <person name="Shirouzu T."/>
            <person name="Yoshinaga Y."/>
            <person name="Martin F.M."/>
            <person name="Grigoriev I.V."/>
            <person name="Hibbett D.S."/>
        </authorList>
    </citation>
    <scope>NUCLEOTIDE SEQUENCE [LARGE SCALE GENOMIC DNA]</scope>
    <source>
        <strain evidence="1 2">HHB12029</strain>
    </source>
</reference>
<dbReference type="EMBL" id="KV425941">
    <property type="protein sequence ID" value="KZV96549.1"/>
    <property type="molecule type" value="Genomic_DNA"/>
</dbReference>
<evidence type="ECO:0000313" key="1">
    <source>
        <dbReference type="EMBL" id="KZV96549.1"/>
    </source>
</evidence>
<dbReference type="InterPro" id="IPR009959">
    <property type="entry name" value="Cyclase_SnoaL-like"/>
</dbReference>
<gene>
    <name evidence="1" type="ORF">EXIGLDRAFT_609032</name>
</gene>
<dbReference type="PANTHER" id="PTHR38436">
    <property type="entry name" value="POLYKETIDE CYCLASE SNOAL-LIKE DOMAIN"/>
    <property type="match status" value="1"/>
</dbReference>
<protein>
    <submittedName>
        <fullName evidence="1">NTF2-like protein</fullName>
    </submittedName>
</protein>
<dbReference type="InParanoid" id="A0A166AZL2"/>
<dbReference type="AlphaFoldDB" id="A0A166AZL2"/>
<dbReference type="Proteomes" id="UP000077266">
    <property type="component" value="Unassembled WGS sequence"/>
</dbReference>
<dbReference type="GO" id="GO:0030638">
    <property type="term" value="P:polyketide metabolic process"/>
    <property type="evidence" value="ECO:0007669"/>
    <property type="project" value="InterPro"/>
</dbReference>
<dbReference type="Gene3D" id="3.10.450.50">
    <property type="match status" value="1"/>
</dbReference>